<dbReference type="OrthoDB" id="301444at2759"/>
<reference evidence="2" key="1">
    <citation type="submission" date="2021-01" db="EMBL/GenBank/DDBJ databases">
        <authorList>
            <consortium name="Genoscope - CEA"/>
            <person name="William W."/>
        </authorList>
    </citation>
    <scope>NUCLEOTIDE SEQUENCE</scope>
</reference>
<dbReference type="AlphaFoldDB" id="A0A8S1NMJ1"/>
<gene>
    <name evidence="2" type="ORF">PSON_ATCC_30995.1.T0590160</name>
</gene>
<proteinExistence type="predicted"/>
<organism evidence="2 3">
    <name type="scientific">Paramecium sonneborni</name>
    <dbReference type="NCBI Taxonomy" id="65129"/>
    <lineage>
        <taxon>Eukaryota</taxon>
        <taxon>Sar</taxon>
        <taxon>Alveolata</taxon>
        <taxon>Ciliophora</taxon>
        <taxon>Intramacronucleata</taxon>
        <taxon>Oligohymenophorea</taxon>
        <taxon>Peniculida</taxon>
        <taxon>Parameciidae</taxon>
        <taxon>Paramecium</taxon>
    </lineage>
</organism>
<comment type="caution">
    <text evidence="2">The sequence shown here is derived from an EMBL/GenBank/DDBJ whole genome shotgun (WGS) entry which is preliminary data.</text>
</comment>
<sequence length="254" mass="29918">MQLKKRRILKTDSDFPIINFQQSHTSSSKPIIQFPPILMSPTTQKQNSLSFHQNPNKSPKDTVSSQNFQTFRKRSITLNKKNLSQFIQPIELQGLSKQLFVHQQKFSYLLEKTQQEQQQSRVCINKIIQTEKNQPGIYNRKMYLAFNSLNNRKQHLIFDQLQSKNKNNFQQEQSFKKSSFQCFKKIIPKYHSEYNKQQIQQQAKFLEIGNCQSQDQQQKCQTDYDITLNMSEIQEMNEDGLSSIAQSTFCNKVC</sequence>
<keyword evidence="3" id="KW-1185">Reference proteome</keyword>
<evidence type="ECO:0000313" key="3">
    <source>
        <dbReference type="Proteomes" id="UP000692954"/>
    </source>
</evidence>
<evidence type="ECO:0000313" key="2">
    <source>
        <dbReference type="EMBL" id="CAD8092609.1"/>
    </source>
</evidence>
<accession>A0A8S1NMJ1</accession>
<dbReference type="EMBL" id="CAJJDN010000059">
    <property type="protein sequence ID" value="CAD8092609.1"/>
    <property type="molecule type" value="Genomic_DNA"/>
</dbReference>
<feature type="region of interest" description="Disordered" evidence="1">
    <location>
        <begin position="43"/>
        <end position="66"/>
    </location>
</feature>
<dbReference type="Proteomes" id="UP000692954">
    <property type="component" value="Unassembled WGS sequence"/>
</dbReference>
<name>A0A8S1NMJ1_9CILI</name>
<protein>
    <submittedName>
        <fullName evidence="2">Uncharacterized protein</fullName>
    </submittedName>
</protein>
<evidence type="ECO:0000256" key="1">
    <source>
        <dbReference type="SAM" id="MobiDB-lite"/>
    </source>
</evidence>